<feature type="binding site" evidence="9">
    <location>
        <position position="186"/>
    </location>
    <ligand>
        <name>1-deoxy-D-xylulose 5-phosphate</name>
        <dbReference type="ChEBI" id="CHEBI:57792"/>
    </ligand>
</feature>
<feature type="binding site" evidence="9">
    <location>
        <position position="136"/>
    </location>
    <ligand>
        <name>NADPH</name>
        <dbReference type="ChEBI" id="CHEBI:57783"/>
    </ligand>
</feature>
<comment type="function">
    <text evidence="9">Catalyzes the NADPH-dependent rearrangement and reduction of 1-deoxy-D-xylulose-5-phosphate (DXP) to 2-C-methyl-D-erythritol 4-phosphate (MEP).</text>
</comment>
<feature type="binding site" evidence="9">
    <location>
        <position position="14"/>
    </location>
    <ligand>
        <name>NADPH</name>
        <dbReference type="ChEBI" id="CHEBI:57783"/>
    </ligand>
</feature>
<dbReference type="SUPFAM" id="SSF69055">
    <property type="entry name" value="1-deoxy-D-xylulose-5-phosphate reductoisomerase, C-terminal domain"/>
    <property type="match status" value="1"/>
</dbReference>
<feature type="binding site" evidence="9">
    <location>
        <position position="162"/>
    </location>
    <ligand>
        <name>Mn(2+)</name>
        <dbReference type="ChEBI" id="CHEBI:29035"/>
    </ligand>
</feature>
<reference evidence="13 14" key="1">
    <citation type="submission" date="2020-08" db="EMBL/GenBank/DDBJ databases">
        <title>A Genomic Blueprint of the Chicken Gut Microbiome.</title>
        <authorList>
            <person name="Gilroy R."/>
            <person name="Ravi A."/>
            <person name="Getino M."/>
            <person name="Pursley I."/>
            <person name="Horton D.L."/>
            <person name="Alikhan N.-F."/>
            <person name="Baker D."/>
            <person name="Gharbi K."/>
            <person name="Hall N."/>
            <person name="Watson M."/>
            <person name="Adriaenssens E.M."/>
            <person name="Foster-Nyarko E."/>
            <person name="Jarju S."/>
            <person name="Secka A."/>
            <person name="Antonio M."/>
            <person name="Oren A."/>
            <person name="Chaudhuri R."/>
            <person name="La Ragione R.M."/>
            <person name="Hildebrand F."/>
            <person name="Pallen M.J."/>
        </authorList>
    </citation>
    <scope>NUCLEOTIDE SEQUENCE [LARGE SCALE GENOMIC DNA]</scope>
    <source>
        <strain evidence="13 14">Re57</strain>
    </source>
</reference>
<accession>A0ABR8WR84</accession>
<dbReference type="Pfam" id="PF02670">
    <property type="entry name" value="DXP_reductoisom"/>
    <property type="match status" value="1"/>
</dbReference>
<dbReference type="PIRSF" id="PIRSF006205">
    <property type="entry name" value="Dxp_reductismrs"/>
    <property type="match status" value="1"/>
</dbReference>
<feature type="binding site" evidence="9">
    <location>
        <position position="162"/>
    </location>
    <ligand>
        <name>1-deoxy-D-xylulose 5-phosphate</name>
        <dbReference type="ChEBI" id="CHEBI:57792"/>
    </ligand>
</feature>
<evidence type="ECO:0000256" key="9">
    <source>
        <dbReference type="HAMAP-Rule" id="MF_00183"/>
    </source>
</evidence>
<feature type="binding site" evidence="9">
    <location>
        <position position="12"/>
    </location>
    <ligand>
        <name>NADPH</name>
        <dbReference type="ChEBI" id="CHEBI:57783"/>
    </ligand>
</feature>
<dbReference type="EMBL" id="JACSPY010000001">
    <property type="protein sequence ID" value="MBD8019585.1"/>
    <property type="molecule type" value="Genomic_DNA"/>
</dbReference>
<gene>
    <name evidence="9" type="primary">dxr</name>
    <name evidence="13" type="ORF">H9634_02155</name>
</gene>
<dbReference type="Gene3D" id="1.10.1740.10">
    <property type="match status" value="1"/>
</dbReference>
<feature type="binding site" evidence="9">
    <location>
        <position position="161"/>
    </location>
    <ligand>
        <name>1-deoxy-D-xylulose 5-phosphate</name>
        <dbReference type="ChEBI" id="CHEBI:57792"/>
    </ligand>
</feature>
<name>A0ABR8WR84_9MICO</name>
<dbReference type="InterPro" id="IPR036169">
    <property type="entry name" value="DXPR_C_sf"/>
</dbReference>
<sequence>MKVRNVIVLGATGSVGTQALEVIAANPARFAVTGIGAGSNVDAAVDQAIRTGARALAVATPPAGGEAQLRRLLEARAEQLGAQVAVETIFTGPEASARLAAEPADVVLNAVTGAAGLTSTLAALASGTDVALANKESLIIGGELVLRTAEENAAQLIPVDSEHSAIAQALRAGRRDEVARLIITASGGPFRGMSADELAAVTPEQALAHPTWNMGTVITTNSATLVNKGLEVIEAHLLFGIDYDRITAVVHPQSRIHSMVEFVDGSTIAQVSPPDMKLPIAYALGTEPDGTTTRIAGATAPEPFDAASSWTFEPVDDANFPALRLAVRAGRAGGTAPAVYNAANEELVAAFHAGTITFPQIAEGIAAALDDHLGNGENHLGNGTDAAALTLETVLAADRSARAFIAGWLQPTAAEEARA</sequence>
<dbReference type="RefSeq" id="WP_191725150.1">
    <property type="nucleotide sequence ID" value="NZ_JACSPY010000001.1"/>
</dbReference>
<dbReference type="GO" id="GO:0030604">
    <property type="term" value="F:1-deoxy-D-xylulose-5-phosphate reductoisomerase activity"/>
    <property type="evidence" value="ECO:0007669"/>
    <property type="project" value="UniProtKB-EC"/>
</dbReference>
<dbReference type="InterPro" id="IPR003821">
    <property type="entry name" value="DXP_reductoisomerase"/>
</dbReference>
<evidence type="ECO:0000259" key="12">
    <source>
        <dbReference type="Pfam" id="PF13288"/>
    </source>
</evidence>
<comment type="caution">
    <text evidence="9">Lacks conserved residue(s) required for the propagation of feature annotation.</text>
</comment>
<keyword evidence="7 9" id="KW-0414">Isoprene biosynthesis</keyword>
<keyword evidence="6 9" id="KW-0464">Manganese</keyword>
<feature type="domain" description="DXP reductoisomerase C-terminal" evidence="12">
    <location>
        <begin position="272"/>
        <end position="403"/>
    </location>
</feature>
<dbReference type="SUPFAM" id="SSF55347">
    <property type="entry name" value="Glyceraldehyde-3-phosphate dehydrogenase-like, C-terminal domain"/>
    <property type="match status" value="1"/>
</dbReference>
<dbReference type="Pfam" id="PF08436">
    <property type="entry name" value="DXP_redisom_C"/>
    <property type="match status" value="1"/>
</dbReference>
<dbReference type="InterPro" id="IPR026877">
    <property type="entry name" value="DXPR_C"/>
</dbReference>
<evidence type="ECO:0000259" key="11">
    <source>
        <dbReference type="Pfam" id="PF08436"/>
    </source>
</evidence>
<comment type="cofactor">
    <cofactor evidence="9">
        <name>Mg(2+)</name>
        <dbReference type="ChEBI" id="CHEBI:18420"/>
    </cofactor>
    <cofactor evidence="9">
        <name>Mn(2+)</name>
        <dbReference type="ChEBI" id="CHEBI:29035"/>
    </cofactor>
</comment>
<dbReference type="PANTHER" id="PTHR30525:SF0">
    <property type="entry name" value="1-DEOXY-D-XYLULOSE 5-PHOSPHATE REDUCTOISOMERASE, CHLOROPLASTIC"/>
    <property type="match status" value="1"/>
</dbReference>
<organism evidence="13 14">
    <name type="scientific">Brevibacterium gallinarum</name>
    <dbReference type="NCBI Taxonomy" id="2762220"/>
    <lineage>
        <taxon>Bacteria</taxon>
        <taxon>Bacillati</taxon>
        <taxon>Actinomycetota</taxon>
        <taxon>Actinomycetes</taxon>
        <taxon>Micrococcales</taxon>
        <taxon>Brevibacteriaceae</taxon>
        <taxon>Brevibacterium</taxon>
    </lineage>
</organism>
<evidence type="ECO:0000256" key="1">
    <source>
        <dbReference type="ARBA" id="ARBA00005094"/>
    </source>
</evidence>
<keyword evidence="3 9" id="KW-0479">Metal-binding</keyword>
<comment type="caution">
    <text evidence="13">The sequence shown here is derived from an EMBL/GenBank/DDBJ whole genome shotgun (WGS) entry which is preliminary data.</text>
</comment>
<evidence type="ECO:0000256" key="5">
    <source>
        <dbReference type="ARBA" id="ARBA00023002"/>
    </source>
</evidence>
<evidence type="ECO:0000256" key="2">
    <source>
        <dbReference type="ARBA" id="ARBA00006825"/>
    </source>
</evidence>
<dbReference type="Proteomes" id="UP000651517">
    <property type="component" value="Unassembled WGS sequence"/>
</dbReference>
<feature type="domain" description="1-deoxy-D-xylulose 5-phosphate reductoisomerase C-terminal" evidence="11">
    <location>
        <begin position="156"/>
        <end position="239"/>
    </location>
</feature>
<evidence type="ECO:0000259" key="10">
    <source>
        <dbReference type="Pfam" id="PF02670"/>
    </source>
</evidence>
<comment type="similarity">
    <text evidence="2 9">Belongs to the DXR family.</text>
</comment>
<evidence type="ECO:0000256" key="6">
    <source>
        <dbReference type="ARBA" id="ARBA00023211"/>
    </source>
</evidence>
<feature type="binding site" evidence="9">
    <location>
        <position position="15"/>
    </location>
    <ligand>
        <name>NADPH</name>
        <dbReference type="ChEBI" id="CHEBI:57783"/>
    </ligand>
</feature>
<keyword evidence="5 9" id="KW-0560">Oxidoreductase</keyword>
<dbReference type="PANTHER" id="PTHR30525">
    <property type="entry name" value="1-DEOXY-D-XYLULOSE 5-PHOSPHATE REDUCTOISOMERASE"/>
    <property type="match status" value="1"/>
</dbReference>
<dbReference type="SUPFAM" id="SSF51735">
    <property type="entry name" value="NAD(P)-binding Rossmann-fold domains"/>
    <property type="match status" value="1"/>
</dbReference>
<feature type="binding site" evidence="9">
    <location>
        <position position="227"/>
    </location>
    <ligand>
        <name>1-deoxy-D-xylulose 5-phosphate</name>
        <dbReference type="ChEBI" id="CHEBI:57792"/>
    </ligand>
</feature>
<feature type="binding site" evidence="9">
    <location>
        <position position="38"/>
    </location>
    <ligand>
        <name>NADPH</name>
        <dbReference type="ChEBI" id="CHEBI:57783"/>
    </ligand>
</feature>
<feature type="binding site" evidence="9">
    <location>
        <position position="160"/>
    </location>
    <ligand>
        <name>Mn(2+)</name>
        <dbReference type="ChEBI" id="CHEBI:29035"/>
    </ligand>
</feature>
<feature type="binding site" evidence="9">
    <location>
        <position position="209"/>
    </location>
    <ligand>
        <name>1-deoxy-D-xylulose 5-phosphate</name>
        <dbReference type="ChEBI" id="CHEBI:57792"/>
    </ligand>
</feature>
<feature type="binding site" evidence="9">
    <location>
        <position position="135"/>
    </location>
    <ligand>
        <name>1-deoxy-D-xylulose 5-phosphate</name>
        <dbReference type="ChEBI" id="CHEBI:57792"/>
    </ligand>
</feature>
<feature type="domain" description="1-deoxy-D-xylulose 5-phosphate reductoisomerase N-terminal" evidence="10">
    <location>
        <begin position="6"/>
        <end position="142"/>
    </location>
</feature>
<feature type="binding site" evidence="9">
    <location>
        <position position="13"/>
    </location>
    <ligand>
        <name>NADPH</name>
        <dbReference type="ChEBI" id="CHEBI:57783"/>
    </ligand>
</feature>
<dbReference type="InterPro" id="IPR013644">
    <property type="entry name" value="DXP_reductoisomerase_C"/>
</dbReference>
<dbReference type="InterPro" id="IPR013512">
    <property type="entry name" value="DXP_reductoisomerase_N"/>
</dbReference>
<keyword evidence="9" id="KW-0460">Magnesium</keyword>
<comment type="pathway">
    <text evidence="1 9">Isoprenoid biosynthesis; isopentenyl diphosphate biosynthesis via DXP pathway; isopentenyl diphosphate from 1-deoxy-D-xylulose 5-phosphate: step 1/6.</text>
</comment>
<comment type="catalytic activity">
    <reaction evidence="8">
        <text>2-C-methyl-D-erythritol 4-phosphate + NADP(+) = 1-deoxy-D-xylulose 5-phosphate + NADPH + H(+)</text>
        <dbReference type="Rhea" id="RHEA:13717"/>
        <dbReference type="ChEBI" id="CHEBI:15378"/>
        <dbReference type="ChEBI" id="CHEBI:57783"/>
        <dbReference type="ChEBI" id="CHEBI:57792"/>
        <dbReference type="ChEBI" id="CHEBI:58262"/>
        <dbReference type="ChEBI" id="CHEBI:58349"/>
        <dbReference type="EC" id="1.1.1.267"/>
    </reaction>
    <physiologicalReaction direction="right-to-left" evidence="8">
        <dbReference type="Rhea" id="RHEA:13719"/>
    </physiologicalReaction>
</comment>
<feature type="binding site" evidence="9">
    <location>
        <position position="231"/>
    </location>
    <ligand>
        <name>Mn(2+)</name>
        <dbReference type="ChEBI" id="CHEBI:29035"/>
    </ligand>
</feature>
<feature type="binding site" evidence="9">
    <location>
        <position position="215"/>
    </location>
    <ligand>
        <name>NADPH</name>
        <dbReference type="ChEBI" id="CHEBI:57783"/>
    </ligand>
</feature>
<keyword evidence="14" id="KW-1185">Reference proteome</keyword>
<evidence type="ECO:0000256" key="3">
    <source>
        <dbReference type="ARBA" id="ARBA00022723"/>
    </source>
</evidence>
<dbReference type="NCBIfam" id="TIGR00243">
    <property type="entry name" value="Dxr"/>
    <property type="match status" value="1"/>
</dbReference>
<dbReference type="InterPro" id="IPR036291">
    <property type="entry name" value="NAD(P)-bd_dom_sf"/>
</dbReference>
<protein>
    <recommendedName>
        <fullName evidence="9">1-deoxy-D-xylulose 5-phosphate reductoisomerase</fullName>
        <shortName evidence="9">DXP reductoisomerase</shortName>
        <ecNumber evidence="9">1.1.1.267</ecNumber>
    </recommendedName>
    <alternativeName>
        <fullName evidence="9">1-deoxyxylulose-5-phosphate reductoisomerase</fullName>
    </alternativeName>
    <alternativeName>
        <fullName evidence="9">2-C-methyl-D-erythritol 4-phosphate synthase</fullName>
    </alternativeName>
</protein>
<evidence type="ECO:0000256" key="7">
    <source>
        <dbReference type="ARBA" id="ARBA00023229"/>
    </source>
</evidence>
<keyword evidence="4 9" id="KW-0521">NADP</keyword>
<evidence type="ECO:0000313" key="13">
    <source>
        <dbReference type="EMBL" id="MBD8019585.1"/>
    </source>
</evidence>
<evidence type="ECO:0000256" key="8">
    <source>
        <dbReference type="ARBA" id="ARBA00048543"/>
    </source>
</evidence>
<feature type="binding site" evidence="9">
    <location>
        <position position="231"/>
    </location>
    <ligand>
        <name>1-deoxy-D-xylulose 5-phosphate</name>
        <dbReference type="ChEBI" id="CHEBI:57792"/>
    </ligand>
</feature>
<feature type="binding site" evidence="9">
    <location>
        <position position="40"/>
    </location>
    <ligand>
        <name>NADPH</name>
        <dbReference type="ChEBI" id="CHEBI:57783"/>
    </ligand>
</feature>
<dbReference type="Pfam" id="PF13288">
    <property type="entry name" value="DXPR_C"/>
    <property type="match status" value="1"/>
</dbReference>
<proteinExistence type="inferred from homology"/>
<feature type="binding site" evidence="9">
    <location>
        <position position="222"/>
    </location>
    <ligand>
        <name>1-deoxy-D-xylulose 5-phosphate</name>
        <dbReference type="ChEBI" id="CHEBI:57792"/>
    </ligand>
</feature>
<feature type="binding site" evidence="9">
    <location>
        <position position="134"/>
    </location>
    <ligand>
        <name>NADPH</name>
        <dbReference type="ChEBI" id="CHEBI:57783"/>
    </ligand>
</feature>
<feature type="binding site" evidence="9">
    <location>
        <position position="228"/>
    </location>
    <ligand>
        <name>1-deoxy-D-xylulose 5-phosphate</name>
        <dbReference type="ChEBI" id="CHEBI:57792"/>
    </ligand>
</feature>
<dbReference type="HAMAP" id="MF_00183">
    <property type="entry name" value="DXP_reductoisom"/>
    <property type="match status" value="1"/>
</dbReference>
<dbReference type="Gene3D" id="3.40.50.720">
    <property type="entry name" value="NAD(P)-binding Rossmann-like Domain"/>
    <property type="match status" value="1"/>
</dbReference>
<dbReference type="EC" id="1.1.1.267" evidence="9"/>
<evidence type="ECO:0000256" key="4">
    <source>
        <dbReference type="ARBA" id="ARBA00022857"/>
    </source>
</evidence>
<evidence type="ECO:0000313" key="14">
    <source>
        <dbReference type="Proteomes" id="UP000651517"/>
    </source>
</evidence>